<dbReference type="EMBL" id="QEAM01000006">
    <property type="protein sequence ID" value="TPX51269.1"/>
    <property type="molecule type" value="Genomic_DNA"/>
</dbReference>
<evidence type="ECO:0000256" key="27">
    <source>
        <dbReference type="ARBA" id="ARBA00023125"/>
    </source>
</evidence>
<feature type="compositionally biased region" description="Basic and acidic residues" evidence="37">
    <location>
        <begin position="1350"/>
        <end position="1360"/>
    </location>
</feature>
<comment type="subunit">
    <text evidence="35">The protease is a homodimer, whose active site consists of two apposed aspartic acid residues.</text>
</comment>
<evidence type="ECO:0000259" key="39">
    <source>
        <dbReference type="PROSITE" id="PS50994"/>
    </source>
</evidence>
<evidence type="ECO:0000256" key="37">
    <source>
        <dbReference type="SAM" id="MobiDB-lite"/>
    </source>
</evidence>
<keyword evidence="30" id="KW-0511">Multifunctional enzyme</keyword>
<dbReference type="GO" id="GO:0003677">
    <property type="term" value="F:DNA binding"/>
    <property type="evidence" value="ECO:0007669"/>
    <property type="project" value="UniProtKB-KW"/>
</dbReference>
<keyword evidence="9" id="KW-0808">Transferase</keyword>
<dbReference type="PANTHER" id="PTHR37984">
    <property type="entry name" value="PROTEIN CBG26694"/>
    <property type="match status" value="1"/>
</dbReference>
<keyword evidence="7" id="KW-1188">Viral release from host cell</keyword>
<evidence type="ECO:0000256" key="9">
    <source>
        <dbReference type="ARBA" id="ARBA00022679"/>
    </source>
</evidence>
<keyword evidence="25" id="KW-0239">DNA-directed DNA polymerase</keyword>
<sequence length="1592" mass="179081">MTGPAIDVTNFDPPPIPHADTSEANFVENDMRCWRDPAEIFNTEQWESVEGLPRLHVPVASVVGHLYGKKFLVLLDTGATANVISKNTYADYFKRYPLLPLTSHCLNVDGSKSNAIGLVWLQVGLAGQCWKDSFLVIDGFPHPVLLGRSTLKQKRIDIMNSNNFAELTDSKGKTRRLPLISTPPTQELFESAPLVLLADLTLPPRHETVVQVQLDPPPNANPFHAYVTSLPAITLDLGVYVAKGVVKIDSGMTCILLSNLSTETRQLKAGQPIAQLHSYDAGAYAEVDLDLTTQTPEAEAVFVTIEKLHAEHQGNLNWTDVPKDVQIGIASDLSDAQLQQILDLLQGSSELFATPSIQSQINPVDATHTIELTSTKVPHEPPRRHSPKHRQIIRDSIATQLGAGVIRPSRSPYASAIVLIPKKNTGEMRFCVDYRKLNQITKKDVYPLPRIDDAFDALGGSNYFSVFDLKSGYWQIPIAEADKEKTAFTSHEGLFEYNVMPFGLTNAPATFQRLMDVVLSGLKWQSCLVYLDDIVVFSKTFTQHIDDIRRVFDRLKQHRLRLNGSKCHICCKQIIYLGHSITPDGIKADPAKLDAIRKFPIPQTVADLERFLGFSGYYRRFIENYAMIAAPLHDLTKKAIPWSWTLEHQQAFDSLRDKLIADPVLALPDFSRDVKFKLQTDASDIGIGAVLCQEDACKRERVLAYASRKLTALELKWHTQEKEALAIVWACETFRHYLVGDEFVVESDHSSLQWLQSATKGRLARWALRLSEFDYQIRHKAGKKNANADALSRAPVNSPTLADEGDGRFDEVYMINTTTPSRYPTRATTRPTNQSVLERALAFKAKANLDPDPIASSTRMRRFNRQAIGEPHKAEPPISCADHIPIPSNTADSSTSVSVEISHDEEMRPQRKSTTSPQAATVLPQQSDEVVDNDTQTAADAVAQETSTQLQQFVKLDVSEMSLRETIRESQHEDVDMVRIKHLLNHSPDEKPAMVGKWPYKTMAYSVTDDGLVFRKYIESRATRAVHRQQLLIPASIRMLILENFHDSPLCGHLGRDRTYVKMRERFYWPNMKNSISTYIQHCLPCTLSKRRVNLYNRPLQPTRPDGPFAKVCIDLVGPFPQTADGKKYICCITDFFTKWVEAVPLNDKHSSSVADAIYKQLICRHGVPKTILTDQGSEFTNSMMQRIADRLKVTHKVTTAYYPQANGLVERFNKTLVDGLTAYQTEEPHVWDMYLDGFLFAYRTSQHTATNETPFYLLYGRDARLPVDIIHGGLDDILDDVNTHQIRLTYDLRRAHDIVRTSIKAVGDEYKRRWDLKGPHRSFNVGDQVLLYTPKGLNKSMGIPPPSSHNRDGPTSRKLDVNWSGPWEVIEQKHESVYRIRHANGHERTVNVNKLDEYVSPLIQRKRVMGDGDRDGLRDGAISQRNVVGSESVSGYANEALNESGHSPEASGNVRSSRETPINDPADDAPNLNPFPVNPSSISNPDVRTLPTDVSGSRDLPLPSLKTITSIQCHRRDGKLFRYTVTWSNADSPSEVSSRFIRPSLLKQYWKTSSVPDLDKPVRFQQTYVQRRKVPAKKQGTAENTHTQLAD</sequence>
<evidence type="ECO:0000256" key="30">
    <source>
        <dbReference type="ARBA" id="ARBA00023268"/>
    </source>
</evidence>
<comment type="catalytic activity">
    <reaction evidence="1">
        <text>Endonucleolytic cleavage to 5'-phosphomonoester.</text>
        <dbReference type="EC" id="3.1.26.4"/>
    </reaction>
</comment>
<keyword evidence="10" id="KW-0548">Nucleotidyltransferase</keyword>
<dbReference type="InterPro" id="IPR043502">
    <property type="entry name" value="DNA/RNA_pol_sf"/>
</dbReference>
<dbReference type="Gene3D" id="3.10.10.10">
    <property type="entry name" value="HIV Type 1 Reverse Transcriptase, subunit A, domain 1"/>
    <property type="match status" value="1"/>
</dbReference>
<keyword evidence="18" id="KW-0378">Hydrolase</keyword>
<dbReference type="InterPro" id="IPR001584">
    <property type="entry name" value="Integrase_cat-core"/>
</dbReference>
<dbReference type="Gene3D" id="3.30.420.10">
    <property type="entry name" value="Ribonuclease H-like superfamily/Ribonuclease H"/>
    <property type="match status" value="1"/>
</dbReference>
<evidence type="ECO:0000256" key="18">
    <source>
        <dbReference type="ARBA" id="ARBA00022801"/>
    </source>
</evidence>
<gene>
    <name evidence="40" type="ORF">SeLEV6574_g00360</name>
</gene>
<dbReference type="CDD" id="cd00303">
    <property type="entry name" value="retropepsin_like"/>
    <property type="match status" value="1"/>
</dbReference>
<dbReference type="Gene3D" id="2.40.70.10">
    <property type="entry name" value="Acid Proteases"/>
    <property type="match status" value="1"/>
</dbReference>
<feature type="region of interest" description="Disordered" evidence="37">
    <location>
        <begin position="1571"/>
        <end position="1592"/>
    </location>
</feature>
<dbReference type="FunFam" id="1.10.340.70:FF:000001">
    <property type="entry name" value="Retrovirus-related Pol polyprotein from transposon gypsy-like Protein"/>
    <property type="match status" value="1"/>
</dbReference>
<keyword evidence="22" id="KW-0694">RNA-binding</keyword>
<dbReference type="OrthoDB" id="2203704at2759"/>
<comment type="subcellular location">
    <subcellularLocation>
        <location evidence="4">Cytoplasm</location>
    </subcellularLocation>
    <subcellularLocation>
        <location evidence="3">Nucleus</location>
    </subcellularLocation>
</comment>
<keyword evidence="28" id="KW-0233">DNA recombination</keyword>
<dbReference type="InterPro" id="IPR021109">
    <property type="entry name" value="Peptidase_aspartic_dom_sf"/>
</dbReference>
<comment type="function">
    <text evidence="34">Capsid protein (CA) is the structural component of the virus-like particle (VLP), forming the shell that encapsulates the genomic RNA-nucleocapsid complex.</text>
</comment>
<dbReference type="InterPro" id="IPR001969">
    <property type="entry name" value="Aspartic_peptidase_AS"/>
</dbReference>
<dbReference type="GO" id="GO:0005737">
    <property type="term" value="C:cytoplasm"/>
    <property type="evidence" value="ECO:0007669"/>
    <property type="project" value="UniProtKB-SubCell"/>
</dbReference>
<feature type="compositionally biased region" description="Polar residues" evidence="37">
    <location>
        <begin position="912"/>
        <end position="922"/>
    </location>
</feature>
<keyword evidence="21" id="KW-0460">Magnesium</keyword>
<dbReference type="FunFam" id="3.10.20.370:FF:000001">
    <property type="entry name" value="Retrovirus-related Pol polyprotein from transposon 17.6-like protein"/>
    <property type="match status" value="1"/>
</dbReference>
<evidence type="ECO:0000256" key="32">
    <source>
        <dbReference type="ARBA" id="ARBA00025615"/>
    </source>
</evidence>
<evidence type="ECO:0000256" key="23">
    <source>
        <dbReference type="ARBA" id="ARBA00022908"/>
    </source>
</evidence>
<dbReference type="GO" id="GO:0075523">
    <property type="term" value="P:viral translational frameshifting"/>
    <property type="evidence" value="ECO:0007669"/>
    <property type="project" value="UniProtKB-KW"/>
</dbReference>
<dbReference type="Pfam" id="PF17921">
    <property type="entry name" value="Integrase_H2C2"/>
    <property type="match status" value="1"/>
</dbReference>
<dbReference type="GO" id="GO:0005524">
    <property type="term" value="F:ATP binding"/>
    <property type="evidence" value="ECO:0007669"/>
    <property type="project" value="UniProtKB-KW"/>
</dbReference>
<dbReference type="EC" id="2.7.7.49" evidence="5"/>
<evidence type="ECO:0000256" key="33">
    <source>
        <dbReference type="ARBA" id="ARBA00055265"/>
    </source>
</evidence>
<evidence type="ECO:0000259" key="38">
    <source>
        <dbReference type="PROSITE" id="PS50878"/>
    </source>
</evidence>
<keyword evidence="20" id="KW-0067">ATP-binding</keyword>
<keyword evidence="14" id="KW-0064">Aspartyl protease</keyword>
<dbReference type="GO" id="GO:0005634">
    <property type="term" value="C:nucleus"/>
    <property type="evidence" value="ECO:0007669"/>
    <property type="project" value="UniProtKB-SubCell"/>
</dbReference>
<evidence type="ECO:0000256" key="34">
    <source>
        <dbReference type="ARBA" id="ARBA00055383"/>
    </source>
</evidence>
<evidence type="ECO:0000313" key="40">
    <source>
        <dbReference type="EMBL" id="TPX51269.1"/>
    </source>
</evidence>
<comment type="caution">
    <text evidence="40">The sequence shown here is derived from an EMBL/GenBank/DDBJ whole genome shotgun (WGS) entry which is preliminary data.</text>
</comment>
<dbReference type="GO" id="GO:0008270">
    <property type="term" value="F:zinc ion binding"/>
    <property type="evidence" value="ECO:0007669"/>
    <property type="project" value="UniProtKB-KW"/>
</dbReference>
<reference evidence="40 41" key="1">
    <citation type="journal article" date="2019" name="Sci. Rep.">
        <title>Comparative genomics of chytrid fungi reveal insights into the obligate biotrophic and pathogenic lifestyle of Synchytrium endobioticum.</title>
        <authorList>
            <person name="van de Vossenberg B.T.L.H."/>
            <person name="Warris S."/>
            <person name="Nguyen H.D.T."/>
            <person name="van Gent-Pelzer M.P.E."/>
            <person name="Joly D.L."/>
            <person name="van de Geest H.C."/>
            <person name="Bonants P.J.M."/>
            <person name="Smith D.S."/>
            <person name="Levesque C.A."/>
            <person name="van der Lee T.A.J."/>
        </authorList>
    </citation>
    <scope>NUCLEOTIDE SEQUENCE [LARGE SCALE GENOMIC DNA]</scope>
    <source>
        <strain evidence="40 41">LEV6574</strain>
    </source>
</reference>
<evidence type="ECO:0000256" key="36">
    <source>
        <dbReference type="ARBA" id="ARBA00082890"/>
    </source>
</evidence>
<keyword evidence="19" id="KW-0862">Zinc</keyword>
<feature type="region of interest" description="Disordered" evidence="37">
    <location>
        <begin position="1442"/>
        <end position="1496"/>
    </location>
</feature>
<dbReference type="SUPFAM" id="SSF56672">
    <property type="entry name" value="DNA/RNA polymerases"/>
    <property type="match status" value="1"/>
</dbReference>
<proteinExistence type="predicted"/>
<dbReference type="Gene3D" id="1.10.340.70">
    <property type="match status" value="1"/>
</dbReference>
<dbReference type="GO" id="GO:0003887">
    <property type="term" value="F:DNA-directed DNA polymerase activity"/>
    <property type="evidence" value="ECO:0007669"/>
    <property type="project" value="UniProtKB-KW"/>
</dbReference>
<dbReference type="Pfam" id="PF00665">
    <property type="entry name" value="rve"/>
    <property type="match status" value="1"/>
</dbReference>
<evidence type="ECO:0000256" key="8">
    <source>
        <dbReference type="ARBA" id="ARBA00022670"/>
    </source>
</evidence>
<evidence type="ECO:0000256" key="10">
    <source>
        <dbReference type="ARBA" id="ARBA00022695"/>
    </source>
</evidence>
<evidence type="ECO:0000256" key="13">
    <source>
        <dbReference type="ARBA" id="ARBA00022741"/>
    </source>
</evidence>
<evidence type="ECO:0000256" key="1">
    <source>
        <dbReference type="ARBA" id="ARBA00000077"/>
    </source>
</evidence>
<dbReference type="GO" id="GO:0006508">
    <property type="term" value="P:proteolysis"/>
    <property type="evidence" value="ECO:0007669"/>
    <property type="project" value="UniProtKB-KW"/>
</dbReference>
<feature type="domain" description="Reverse transcriptase" evidence="38">
    <location>
        <begin position="401"/>
        <end position="581"/>
    </location>
</feature>
<dbReference type="SUPFAM" id="SSF53098">
    <property type="entry name" value="Ribonuclease H-like"/>
    <property type="match status" value="1"/>
</dbReference>
<feature type="region of interest" description="Disordered" evidence="37">
    <location>
        <begin position="784"/>
        <end position="805"/>
    </location>
</feature>
<dbReference type="Pfam" id="PF17917">
    <property type="entry name" value="RT_RNaseH"/>
    <property type="match status" value="1"/>
</dbReference>
<dbReference type="PROSITE" id="PS00141">
    <property type="entry name" value="ASP_PROTEASE"/>
    <property type="match status" value="1"/>
</dbReference>
<evidence type="ECO:0000256" key="15">
    <source>
        <dbReference type="ARBA" id="ARBA00022758"/>
    </source>
</evidence>
<keyword evidence="11" id="KW-0540">Nuclease</keyword>
<dbReference type="FunFam" id="3.30.420.10:FF:000032">
    <property type="entry name" value="Retrovirus-related Pol polyprotein from transposon 297-like Protein"/>
    <property type="match status" value="1"/>
</dbReference>
<dbReference type="InterPro" id="IPR012337">
    <property type="entry name" value="RNaseH-like_sf"/>
</dbReference>
<evidence type="ECO:0000256" key="16">
    <source>
        <dbReference type="ARBA" id="ARBA00022759"/>
    </source>
</evidence>
<dbReference type="GO" id="GO:0006310">
    <property type="term" value="P:DNA recombination"/>
    <property type="evidence" value="ECO:0007669"/>
    <property type="project" value="UniProtKB-KW"/>
</dbReference>
<evidence type="ECO:0000256" key="21">
    <source>
        <dbReference type="ARBA" id="ARBA00022842"/>
    </source>
</evidence>
<feature type="domain" description="Integrase catalytic" evidence="39">
    <location>
        <begin position="1101"/>
        <end position="1263"/>
    </location>
</feature>
<organism evidence="40 41">
    <name type="scientific">Synchytrium endobioticum</name>
    <dbReference type="NCBI Taxonomy" id="286115"/>
    <lineage>
        <taxon>Eukaryota</taxon>
        <taxon>Fungi</taxon>
        <taxon>Fungi incertae sedis</taxon>
        <taxon>Chytridiomycota</taxon>
        <taxon>Chytridiomycota incertae sedis</taxon>
        <taxon>Chytridiomycetes</taxon>
        <taxon>Synchytriales</taxon>
        <taxon>Synchytriaceae</taxon>
        <taxon>Synchytrium</taxon>
    </lineage>
</organism>
<comment type="function">
    <text evidence="2">The aspartyl protease (PR) mediates the proteolytic cleavages of the Gag and Gag-Pol polyproteins after assembly of the VLP.</text>
</comment>
<comment type="function">
    <text evidence="32">Integrase (IN) targets the VLP to the nucleus, where a subparticle preintegration complex (PIC) containing at least integrase and the newly synthesized dsDNA copy of the retrotransposon must transit the nuclear membrane. Once in the nucleus, integrase performs the integration of the dsDNA into the host genome.</text>
</comment>
<dbReference type="GO" id="GO:0015074">
    <property type="term" value="P:DNA integration"/>
    <property type="evidence" value="ECO:0007669"/>
    <property type="project" value="UniProtKB-KW"/>
</dbReference>
<keyword evidence="13" id="KW-0547">Nucleotide-binding</keyword>
<dbReference type="FunFam" id="3.30.70.270:FF:000026">
    <property type="entry name" value="Transposon Ty3-G Gag-Pol polyprotein"/>
    <property type="match status" value="1"/>
</dbReference>
<comment type="function">
    <text evidence="31">Reverse transcriptase/ribonuclease H (RT) is a multifunctional enzyme that catalyzes the conversion of the retro-elements RNA genome into dsDNA within the VLP. The enzyme displays a DNA polymerase activity that can copy either DNA or RNA templates, and a ribonuclease H (RNase H) activity that cleaves the RNA strand of RNA-DNA heteroduplexes during plus-strand synthesis and hydrolyzes RNA primers. The conversion leads to a linear dsDNA copy of the retrotransposon that includes long terminal repeats (LTRs) at both ends.</text>
</comment>
<dbReference type="SUPFAM" id="SSF50630">
    <property type="entry name" value="Acid proteases"/>
    <property type="match status" value="1"/>
</dbReference>
<dbReference type="FunFam" id="3.10.10.10:FF:000007">
    <property type="entry name" value="Retrovirus-related Pol polyprotein from transposon 17.6-like Protein"/>
    <property type="match status" value="1"/>
</dbReference>
<keyword evidence="26" id="KW-0917">Virion maturation</keyword>
<feature type="region of interest" description="Disordered" evidence="37">
    <location>
        <begin position="869"/>
        <end position="922"/>
    </location>
</feature>
<evidence type="ECO:0000256" key="17">
    <source>
        <dbReference type="ARBA" id="ARBA00022771"/>
    </source>
</evidence>
<evidence type="ECO:0000313" key="41">
    <source>
        <dbReference type="Proteomes" id="UP000320475"/>
    </source>
</evidence>
<keyword evidence="16" id="KW-0255">Endonuclease</keyword>
<evidence type="ECO:0000256" key="14">
    <source>
        <dbReference type="ARBA" id="ARBA00022750"/>
    </source>
</evidence>
<keyword evidence="15" id="KW-0688">Ribosomal frameshifting</keyword>
<dbReference type="CDD" id="cd09274">
    <property type="entry name" value="RNase_HI_RT_Ty3"/>
    <property type="match status" value="1"/>
</dbReference>
<protein>
    <recommendedName>
        <fullName evidence="5">RNA-directed DNA polymerase</fullName>
        <ecNumber evidence="5">2.7.7.49</ecNumber>
    </recommendedName>
    <alternativeName>
        <fullName evidence="36">Gag3-Pol3</fullName>
    </alternativeName>
</protein>
<dbReference type="Gene3D" id="3.30.70.270">
    <property type="match status" value="2"/>
</dbReference>
<feature type="compositionally biased region" description="Polar residues" evidence="37">
    <location>
        <begin position="887"/>
        <end position="899"/>
    </location>
</feature>
<dbReference type="Pfam" id="PF00078">
    <property type="entry name" value="RVT_1"/>
    <property type="match status" value="1"/>
</dbReference>
<dbReference type="InterPro" id="IPR043128">
    <property type="entry name" value="Rev_trsase/Diguanyl_cyclase"/>
</dbReference>
<evidence type="ECO:0000256" key="19">
    <source>
        <dbReference type="ARBA" id="ARBA00022833"/>
    </source>
</evidence>
<dbReference type="InterPro" id="IPR000477">
    <property type="entry name" value="RT_dom"/>
</dbReference>
<dbReference type="GO" id="GO:0004190">
    <property type="term" value="F:aspartic-type endopeptidase activity"/>
    <property type="evidence" value="ECO:0007669"/>
    <property type="project" value="UniProtKB-KW"/>
</dbReference>
<evidence type="ECO:0000256" key="22">
    <source>
        <dbReference type="ARBA" id="ARBA00022884"/>
    </source>
</evidence>
<accession>A0A507DHV0</accession>
<dbReference type="GO" id="GO:0003964">
    <property type="term" value="F:RNA-directed DNA polymerase activity"/>
    <property type="evidence" value="ECO:0007669"/>
    <property type="project" value="UniProtKB-KW"/>
</dbReference>
<evidence type="ECO:0000256" key="7">
    <source>
        <dbReference type="ARBA" id="ARBA00022612"/>
    </source>
</evidence>
<keyword evidence="6" id="KW-0963">Cytoplasm</keyword>
<evidence type="ECO:0000256" key="26">
    <source>
        <dbReference type="ARBA" id="ARBA00023113"/>
    </source>
</evidence>
<evidence type="ECO:0000256" key="29">
    <source>
        <dbReference type="ARBA" id="ARBA00023242"/>
    </source>
</evidence>
<evidence type="ECO:0000256" key="6">
    <source>
        <dbReference type="ARBA" id="ARBA00022490"/>
    </source>
</evidence>
<dbReference type="GO" id="GO:0004523">
    <property type="term" value="F:RNA-DNA hybrid ribonuclease activity"/>
    <property type="evidence" value="ECO:0007669"/>
    <property type="project" value="UniProtKB-EC"/>
</dbReference>
<evidence type="ECO:0000256" key="24">
    <source>
        <dbReference type="ARBA" id="ARBA00022918"/>
    </source>
</evidence>
<feature type="region of interest" description="Disordered" evidence="37">
    <location>
        <begin position="1338"/>
        <end position="1360"/>
    </location>
</feature>
<dbReference type="CDD" id="cd01647">
    <property type="entry name" value="RT_LTR"/>
    <property type="match status" value="1"/>
</dbReference>
<evidence type="ECO:0000256" key="3">
    <source>
        <dbReference type="ARBA" id="ARBA00004123"/>
    </source>
</evidence>
<evidence type="ECO:0000256" key="2">
    <source>
        <dbReference type="ARBA" id="ARBA00002180"/>
    </source>
</evidence>
<keyword evidence="8" id="KW-0645">Protease</keyword>
<dbReference type="PROSITE" id="PS50994">
    <property type="entry name" value="INTEGRASE"/>
    <property type="match status" value="1"/>
</dbReference>
<dbReference type="InterPro" id="IPR050951">
    <property type="entry name" value="Retrovirus_Pol_polyprotein"/>
</dbReference>
<evidence type="ECO:0000256" key="12">
    <source>
        <dbReference type="ARBA" id="ARBA00022723"/>
    </source>
</evidence>
<evidence type="ECO:0000256" key="28">
    <source>
        <dbReference type="ARBA" id="ARBA00023172"/>
    </source>
</evidence>
<evidence type="ECO:0000256" key="20">
    <source>
        <dbReference type="ARBA" id="ARBA00022840"/>
    </source>
</evidence>
<dbReference type="PANTHER" id="PTHR37984:SF5">
    <property type="entry name" value="PROTEIN NYNRIN-LIKE"/>
    <property type="match status" value="1"/>
</dbReference>
<dbReference type="VEuPathDB" id="FungiDB:SeMB42_g06686"/>
<comment type="function">
    <text evidence="33">Nucleocapsid protein p11 (NC) forms the nucleocore that coats the retro-elements dimeric RNA. Binds these RNAs through its zinc fingers. Promotes primer tRNA(i)-Met annealing to the multipartite primer-binding site (PBS), dimerization of Ty3 RNA and initiation of reverse transcription.</text>
</comment>
<evidence type="ECO:0000256" key="4">
    <source>
        <dbReference type="ARBA" id="ARBA00004496"/>
    </source>
</evidence>
<evidence type="ECO:0000256" key="11">
    <source>
        <dbReference type="ARBA" id="ARBA00022722"/>
    </source>
</evidence>
<dbReference type="Gene3D" id="3.10.20.370">
    <property type="match status" value="1"/>
</dbReference>
<keyword evidence="23" id="KW-0229">DNA integration</keyword>
<dbReference type="GO" id="GO:0003723">
    <property type="term" value="F:RNA binding"/>
    <property type="evidence" value="ECO:0007669"/>
    <property type="project" value="UniProtKB-KW"/>
</dbReference>
<evidence type="ECO:0000256" key="5">
    <source>
        <dbReference type="ARBA" id="ARBA00012493"/>
    </source>
</evidence>
<feature type="compositionally biased region" description="Polar residues" evidence="37">
    <location>
        <begin position="1582"/>
        <end position="1592"/>
    </location>
</feature>
<dbReference type="InterPro" id="IPR036397">
    <property type="entry name" value="RNaseH_sf"/>
</dbReference>
<dbReference type="PROSITE" id="PS50878">
    <property type="entry name" value="RT_POL"/>
    <property type="match status" value="1"/>
</dbReference>
<keyword evidence="27" id="KW-0238">DNA-binding</keyword>
<evidence type="ECO:0000256" key="31">
    <source>
        <dbReference type="ARBA" id="ARBA00025590"/>
    </source>
</evidence>
<keyword evidence="29" id="KW-0539">Nucleus</keyword>
<evidence type="ECO:0000256" key="35">
    <source>
        <dbReference type="ARBA" id="ARBA00063849"/>
    </source>
</evidence>
<keyword evidence="17" id="KW-0863">Zinc-finger</keyword>
<keyword evidence="12" id="KW-0479">Metal-binding</keyword>
<dbReference type="InterPro" id="IPR041373">
    <property type="entry name" value="RT_RNaseH"/>
</dbReference>
<dbReference type="VEuPathDB" id="FungiDB:SeMB42_g04060"/>
<keyword evidence="24" id="KW-0695">RNA-directed DNA polymerase</keyword>
<dbReference type="InterPro" id="IPR041588">
    <property type="entry name" value="Integrase_H2C2"/>
</dbReference>
<dbReference type="Proteomes" id="UP000320475">
    <property type="component" value="Unassembled WGS sequence"/>
</dbReference>
<name>A0A507DHV0_9FUNG</name>
<evidence type="ECO:0000256" key="25">
    <source>
        <dbReference type="ARBA" id="ARBA00022932"/>
    </source>
</evidence>